<dbReference type="Proteomes" id="UP000284706">
    <property type="component" value="Unassembled WGS sequence"/>
</dbReference>
<dbReference type="AlphaFoldDB" id="A0A409Y3E7"/>
<organism evidence="2 3">
    <name type="scientific">Gymnopilus dilepis</name>
    <dbReference type="NCBI Taxonomy" id="231916"/>
    <lineage>
        <taxon>Eukaryota</taxon>
        <taxon>Fungi</taxon>
        <taxon>Dikarya</taxon>
        <taxon>Basidiomycota</taxon>
        <taxon>Agaricomycotina</taxon>
        <taxon>Agaricomycetes</taxon>
        <taxon>Agaricomycetidae</taxon>
        <taxon>Agaricales</taxon>
        <taxon>Agaricineae</taxon>
        <taxon>Hymenogastraceae</taxon>
        <taxon>Gymnopilus</taxon>
    </lineage>
</organism>
<gene>
    <name evidence="2" type="ORF">CVT26_006514</name>
</gene>
<sequence>MPPASPSPPSRPICAQEDKQEAWWGPELRPPTLSRKRRDHLPRIEERVGGGCSALLRPAAAPTLLA</sequence>
<dbReference type="EMBL" id="NHYE01001232">
    <property type="protein sequence ID" value="PPQ97519.1"/>
    <property type="molecule type" value="Genomic_DNA"/>
</dbReference>
<reference evidence="2 3" key="1">
    <citation type="journal article" date="2018" name="Evol. Lett.">
        <title>Horizontal gene cluster transfer increased hallucinogenic mushroom diversity.</title>
        <authorList>
            <person name="Reynolds H.T."/>
            <person name="Vijayakumar V."/>
            <person name="Gluck-Thaler E."/>
            <person name="Korotkin H.B."/>
            <person name="Matheny P.B."/>
            <person name="Slot J.C."/>
        </authorList>
    </citation>
    <scope>NUCLEOTIDE SEQUENCE [LARGE SCALE GENOMIC DNA]</scope>
    <source>
        <strain evidence="2 3">SRW20</strain>
    </source>
</reference>
<evidence type="ECO:0000313" key="3">
    <source>
        <dbReference type="Proteomes" id="UP000284706"/>
    </source>
</evidence>
<proteinExistence type="predicted"/>
<evidence type="ECO:0000256" key="1">
    <source>
        <dbReference type="SAM" id="MobiDB-lite"/>
    </source>
</evidence>
<dbReference type="InParanoid" id="A0A409Y3E7"/>
<name>A0A409Y3E7_9AGAR</name>
<comment type="caution">
    <text evidence="2">The sequence shown here is derived from an EMBL/GenBank/DDBJ whole genome shotgun (WGS) entry which is preliminary data.</text>
</comment>
<evidence type="ECO:0000313" key="2">
    <source>
        <dbReference type="EMBL" id="PPQ97519.1"/>
    </source>
</evidence>
<protein>
    <submittedName>
        <fullName evidence="2">Uncharacterized protein</fullName>
    </submittedName>
</protein>
<keyword evidence="3" id="KW-1185">Reference proteome</keyword>
<feature type="compositionally biased region" description="Pro residues" evidence="1">
    <location>
        <begin position="1"/>
        <end position="11"/>
    </location>
</feature>
<accession>A0A409Y3E7</accession>
<feature type="region of interest" description="Disordered" evidence="1">
    <location>
        <begin position="1"/>
        <end position="20"/>
    </location>
</feature>